<gene>
    <name evidence="1" type="ORF">RI543_000672</name>
</gene>
<sequence length="119" mass="13961">MPKYNLGVPVELSCNIKKNISQVIVCLLNISEETNDFNKRPSNLLKLTNIKKLSNSDSKFSKTGERNYLLNGVPKTNQNFQYVRQINEQYLFLYGNYDICLFVRSIMYFKETEYIITDK</sequence>
<accession>A0AAN7WP27</accession>
<evidence type="ECO:0000313" key="2">
    <source>
        <dbReference type="Proteomes" id="UP001306508"/>
    </source>
</evidence>
<dbReference type="AlphaFoldDB" id="A0AAN7WP27"/>
<dbReference type="EMBL" id="JAWIZZ010000025">
    <property type="protein sequence ID" value="KAK5781855.1"/>
    <property type="molecule type" value="Genomic_DNA"/>
</dbReference>
<dbReference type="Proteomes" id="UP001306508">
    <property type="component" value="Unassembled WGS sequence"/>
</dbReference>
<proteinExistence type="predicted"/>
<evidence type="ECO:0000313" key="1">
    <source>
        <dbReference type="EMBL" id="KAK5781855.1"/>
    </source>
</evidence>
<reference evidence="2" key="1">
    <citation type="submission" date="2023-07" db="EMBL/GenBank/DDBJ databases">
        <title>A draft genome of Kazachstania heterogenica Y-27499.</title>
        <authorList>
            <person name="Donic C."/>
            <person name="Kralova J.S."/>
            <person name="Fidel L."/>
            <person name="Ben-Dor S."/>
            <person name="Jung S."/>
        </authorList>
    </citation>
    <scope>NUCLEOTIDE SEQUENCE [LARGE SCALE GENOMIC DNA]</scope>
    <source>
        <strain evidence="2">Y27499</strain>
    </source>
</reference>
<name>A0AAN7WP27_9SACH</name>
<organism evidence="1 2">
    <name type="scientific">Arxiozyma heterogenica</name>
    <dbReference type="NCBI Taxonomy" id="278026"/>
    <lineage>
        <taxon>Eukaryota</taxon>
        <taxon>Fungi</taxon>
        <taxon>Dikarya</taxon>
        <taxon>Ascomycota</taxon>
        <taxon>Saccharomycotina</taxon>
        <taxon>Saccharomycetes</taxon>
        <taxon>Saccharomycetales</taxon>
        <taxon>Saccharomycetaceae</taxon>
        <taxon>Arxiozyma</taxon>
    </lineage>
</organism>
<comment type="caution">
    <text evidence="1">The sequence shown here is derived from an EMBL/GenBank/DDBJ whole genome shotgun (WGS) entry which is preliminary data.</text>
</comment>
<keyword evidence="2" id="KW-1185">Reference proteome</keyword>
<protein>
    <submittedName>
        <fullName evidence="1">Uncharacterized protein</fullName>
    </submittedName>
</protein>